<dbReference type="InterPro" id="IPR045582">
    <property type="entry name" value="Trehalase-like_N"/>
</dbReference>
<dbReference type="OrthoDB" id="406733at2759"/>
<dbReference type="PANTHER" id="PTHR31616:SF0">
    <property type="entry name" value="GLUCAN 1,4-ALPHA-GLUCOSIDASE"/>
    <property type="match status" value="1"/>
</dbReference>
<dbReference type="AlphaFoldDB" id="A0A0C3HNH2"/>
<dbReference type="SUPFAM" id="SSF48208">
    <property type="entry name" value="Six-hairpin glycosidases"/>
    <property type="match status" value="1"/>
</dbReference>
<keyword evidence="3" id="KW-0378">Hydrolase</keyword>
<feature type="domain" description="GH15-like" evidence="1">
    <location>
        <begin position="281"/>
        <end position="658"/>
    </location>
</feature>
<dbReference type="InterPro" id="IPR008928">
    <property type="entry name" value="6-hairpin_glycosidase_sf"/>
</dbReference>
<sequence>MQSTHRHATGYLPIENYGLIGNMHTCAMVGIDGSIDFMCWPDFDSPSIFCRMLDKDKGGHFSIAPPQHISCTTKQQYLPSSNILQTRYIHEDGVVDLIDFFPRPKSQHVIDRRDKQLSFREAVMVPDELKKWLVRRVECIRGSFDLDVEIFPSFDYGRAGHTVKIVMPNHPPGTVESKTVEFTSKDVRLQLDVTIDHGEEDTESCPAVIFTKEKRDHMLGEGVKAHIHLQEGQAVSFVLRNNLPNHITKTITTQILDQQQHDTQSYWYNWISKAKYKGRWREIVCRSLLVLKLLTFEPTGAIVAAPTFSIPEDIGGVRNWDYRYCWVRDSSFTIYILLRMGFTEEADAYMHFISERLRHSRSPEGALPIMFTIRGETDIPEIELDHLAGHRDSKPVRIGNGAAFHQQFDIYGELMDAIYLYNKYGKPVTWDQWVAVREVLDYVLTIWKDPDMSIWEVRNKKQNFVYSKIMLWVAFDRGLRLAEKRCLPCPNRNAWLTARDEIHEEIMTKGYSDKFDCFIQSYESNDVLDSSVLIAPLVFFISPNDPRFIRTIDKILLSPEKGGLTSTGLVYRYNTARSEDGVGGREGAFSMCTFWLVEALTRAGVYEPKYVVKAVNIFENMLSFGNHLGMFSEEIARSGEQLGNTPQAFSHLALVSAAFNLDRATESRR</sequence>
<organism evidence="3 4">
    <name type="scientific">Oidiodendron maius (strain Zn)</name>
    <dbReference type="NCBI Taxonomy" id="913774"/>
    <lineage>
        <taxon>Eukaryota</taxon>
        <taxon>Fungi</taxon>
        <taxon>Dikarya</taxon>
        <taxon>Ascomycota</taxon>
        <taxon>Pezizomycotina</taxon>
        <taxon>Leotiomycetes</taxon>
        <taxon>Leotiomycetes incertae sedis</taxon>
        <taxon>Myxotrichaceae</taxon>
        <taxon>Oidiodendron</taxon>
    </lineage>
</organism>
<dbReference type="InParanoid" id="A0A0C3HNH2"/>
<name>A0A0C3HNH2_OIDMZ</name>
<evidence type="ECO:0000259" key="1">
    <source>
        <dbReference type="Pfam" id="PF00723"/>
    </source>
</evidence>
<protein>
    <submittedName>
        <fullName evidence="3">Glycoside hydrolase family 15 protein</fullName>
    </submittedName>
</protein>
<dbReference type="Pfam" id="PF19291">
    <property type="entry name" value="TREH_N"/>
    <property type="match status" value="1"/>
</dbReference>
<dbReference type="Proteomes" id="UP000054321">
    <property type="component" value="Unassembled WGS sequence"/>
</dbReference>
<dbReference type="PANTHER" id="PTHR31616">
    <property type="entry name" value="TREHALASE"/>
    <property type="match status" value="1"/>
</dbReference>
<reference evidence="4" key="2">
    <citation type="submission" date="2015-01" db="EMBL/GenBank/DDBJ databases">
        <title>Evolutionary Origins and Diversification of the Mycorrhizal Mutualists.</title>
        <authorList>
            <consortium name="DOE Joint Genome Institute"/>
            <consortium name="Mycorrhizal Genomics Consortium"/>
            <person name="Kohler A."/>
            <person name="Kuo A."/>
            <person name="Nagy L.G."/>
            <person name="Floudas D."/>
            <person name="Copeland A."/>
            <person name="Barry K.W."/>
            <person name="Cichocki N."/>
            <person name="Veneault-Fourrey C."/>
            <person name="LaButti K."/>
            <person name="Lindquist E.A."/>
            <person name="Lipzen A."/>
            <person name="Lundell T."/>
            <person name="Morin E."/>
            <person name="Murat C."/>
            <person name="Riley R."/>
            <person name="Ohm R."/>
            <person name="Sun H."/>
            <person name="Tunlid A."/>
            <person name="Henrissat B."/>
            <person name="Grigoriev I.V."/>
            <person name="Hibbett D.S."/>
            <person name="Martin F."/>
        </authorList>
    </citation>
    <scope>NUCLEOTIDE SEQUENCE [LARGE SCALE GENOMIC DNA]</scope>
    <source>
        <strain evidence="4">Zn</strain>
    </source>
</reference>
<evidence type="ECO:0000259" key="2">
    <source>
        <dbReference type="Pfam" id="PF19291"/>
    </source>
</evidence>
<proteinExistence type="predicted"/>
<dbReference type="InterPro" id="IPR012341">
    <property type="entry name" value="6hp_glycosidase-like_sf"/>
</dbReference>
<dbReference type="InterPro" id="IPR011613">
    <property type="entry name" value="GH15-like"/>
</dbReference>
<dbReference type="GO" id="GO:0005975">
    <property type="term" value="P:carbohydrate metabolic process"/>
    <property type="evidence" value="ECO:0007669"/>
    <property type="project" value="InterPro"/>
</dbReference>
<evidence type="ECO:0000313" key="3">
    <source>
        <dbReference type="EMBL" id="KIN04580.1"/>
    </source>
</evidence>
<dbReference type="HOGENOM" id="CLU_010399_2_0_1"/>
<reference evidence="3 4" key="1">
    <citation type="submission" date="2014-04" db="EMBL/GenBank/DDBJ databases">
        <authorList>
            <consortium name="DOE Joint Genome Institute"/>
            <person name="Kuo A."/>
            <person name="Martino E."/>
            <person name="Perotto S."/>
            <person name="Kohler A."/>
            <person name="Nagy L.G."/>
            <person name="Floudas D."/>
            <person name="Copeland A."/>
            <person name="Barry K.W."/>
            <person name="Cichocki N."/>
            <person name="Veneault-Fourrey C."/>
            <person name="LaButti K."/>
            <person name="Lindquist E.A."/>
            <person name="Lipzen A."/>
            <person name="Lundell T."/>
            <person name="Morin E."/>
            <person name="Murat C."/>
            <person name="Sun H."/>
            <person name="Tunlid A."/>
            <person name="Henrissat B."/>
            <person name="Grigoriev I.V."/>
            <person name="Hibbett D.S."/>
            <person name="Martin F."/>
            <person name="Nordberg H.P."/>
            <person name="Cantor M.N."/>
            <person name="Hua S.X."/>
        </authorList>
    </citation>
    <scope>NUCLEOTIDE SEQUENCE [LARGE SCALE GENOMIC DNA]</scope>
    <source>
        <strain evidence="3 4">Zn</strain>
    </source>
</reference>
<dbReference type="Pfam" id="PF00723">
    <property type="entry name" value="Glyco_hydro_15"/>
    <property type="match status" value="1"/>
</dbReference>
<gene>
    <name evidence="3" type="ORF">OIDMADRAFT_114486</name>
</gene>
<dbReference type="GO" id="GO:0004553">
    <property type="term" value="F:hydrolase activity, hydrolyzing O-glycosyl compounds"/>
    <property type="evidence" value="ECO:0007669"/>
    <property type="project" value="UniProtKB-ARBA"/>
</dbReference>
<dbReference type="EMBL" id="KN832872">
    <property type="protein sequence ID" value="KIN04580.1"/>
    <property type="molecule type" value="Genomic_DNA"/>
</dbReference>
<evidence type="ECO:0000313" key="4">
    <source>
        <dbReference type="Proteomes" id="UP000054321"/>
    </source>
</evidence>
<feature type="domain" description="Trehalase-like N-terminal" evidence="2">
    <location>
        <begin position="12"/>
        <end position="107"/>
    </location>
</feature>
<accession>A0A0C3HNH2</accession>
<dbReference type="Gene3D" id="1.50.10.10">
    <property type="match status" value="1"/>
</dbReference>
<keyword evidence="4" id="KW-1185">Reference proteome</keyword>